<name>A0A0G4GJ54_9ALVE</name>
<evidence type="ECO:0000313" key="1">
    <source>
        <dbReference type="EMBL" id="CEM29865.1"/>
    </source>
</evidence>
<protein>
    <submittedName>
        <fullName evidence="1">Uncharacterized protein</fullName>
    </submittedName>
</protein>
<organism evidence="1">
    <name type="scientific">Chromera velia CCMP2878</name>
    <dbReference type="NCBI Taxonomy" id="1169474"/>
    <lineage>
        <taxon>Eukaryota</taxon>
        <taxon>Sar</taxon>
        <taxon>Alveolata</taxon>
        <taxon>Colpodellida</taxon>
        <taxon>Chromeraceae</taxon>
        <taxon>Chromera</taxon>
    </lineage>
</organism>
<sequence length="167" mass="19097">MPGQARALCCPWDIQKLLGRGVLPENICRALKKEYSHITFQVESKIALRIQSFPYLCNKLAGDGKPVMHNGSGLVFTYFTIRKRLDDLLADCMKESYTIDKDSLVPNVLNAFTSDQHKEVLLALSDNVFKNSDNVVKLDDLFLFRIKFLMLRKVLKKFALAEKTQQK</sequence>
<accession>A0A0G4GJ54</accession>
<dbReference type="PhylomeDB" id="A0A0G4GJ54"/>
<reference evidence="1" key="1">
    <citation type="submission" date="2014-11" db="EMBL/GenBank/DDBJ databases">
        <authorList>
            <person name="Otto D Thomas"/>
            <person name="Naeem Raeece"/>
        </authorList>
    </citation>
    <scope>NUCLEOTIDE SEQUENCE</scope>
</reference>
<gene>
    <name evidence="1" type="ORF">Cvel_22118</name>
</gene>
<proteinExistence type="predicted"/>
<dbReference type="AlphaFoldDB" id="A0A0G4GJ54"/>
<dbReference type="VEuPathDB" id="CryptoDB:Cvel_22118"/>
<dbReference type="EMBL" id="CDMZ01001263">
    <property type="protein sequence ID" value="CEM29865.1"/>
    <property type="molecule type" value="Genomic_DNA"/>
</dbReference>